<dbReference type="Pfam" id="PF13921">
    <property type="entry name" value="Myb_DNA-bind_6"/>
    <property type="match status" value="1"/>
</dbReference>
<organism evidence="8 9">
    <name type="scientific">Jimgerdemannia flammicorona</name>
    <dbReference type="NCBI Taxonomy" id="994334"/>
    <lineage>
        <taxon>Eukaryota</taxon>
        <taxon>Fungi</taxon>
        <taxon>Fungi incertae sedis</taxon>
        <taxon>Mucoromycota</taxon>
        <taxon>Mucoromycotina</taxon>
        <taxon>Endogonomycetes</taxon>
        <taxon>Endogonales</taxon>
        <taxon>Endogonaceae</taxon>
        <taxon>Jimgerdemannia</taxon>
    </lineage>
</organism>
<proteinExistence type="predicted"/>
<feature type="domain" description="HTH myb-type" evidence="7">
    <location>
        <begin position="270"/>
        <end position="313"/>
    </location>
</feature>
<feature type="domain" description="HTH myb-type" evidence="7">
    <location>
        <begin position="94"/>
        <end position="149"/>
    </location>
</feature>
<evidence type="ECO:0000259" key="6">
    <source>
        <dbReference type="PROSITE" id="PS51293"/>
    </source>
</evidence>
<evidence type="ECO:0008006" key="10">
    <source>
        <dbReference type="Google" id="ProtNLM"/>
    </source>
</evidence>
<dbReference type="InterPro" id="IPR009057">
    <property type="entry name" value="Homeodomain-like_sf"/>
</dbReference>
<accession>A0A433DL99</accession>
<keyword evidence="2" id="KW-0238">DNA-binding</keyword>
<feature type="domain" description="HTH myb-type" evidence="7">
    <location>
        <begin position="198"/>
        <end position="257"/>
    </location>
</feature>
<feature type="domain" description="SANT" evidence="6">
    <location>
        <begin position="158"/>
        <end position="202"/>
    </location>
</feature>
<evidence type="ECO:0000259" key="5">
    <source>
        <dbReference type="PROSITE" id="PS50090"/>
    </source>
</evidence>
<dbReference type="PANTHER" id="PTHR46621:SF1">
    <property type="entry name" value="SNRNA-ACTIVATING PROTEIN COMPLEX SUBUNIT 4"/>
    <property type="match status" value="1"/>
</dbReference>
<feature type="domain" description="HTH myb-type" evidence="7">
    <location>
        <begin position="38"/>
        <end position="83"/>
    </location>
</feature>
<dbReference type="SMART" id="SM00717">
    <property type="entry name" value="SANT"/>
    <property type="match status" value="5"/>
</dbReference>
<dbReference type="InterPro" id="IPR051575">
    <property type="entry name" value="Myb-like_DNA-bd"/>
</dbReference>
<feature type="domain" description="Myb-like" evidence="5">
    <location>
        <begin position="43"/>
        <end position="83"/>
    </location>
</feature>
<dbReference type="GO" id="GO:0001006">
    <property type="term" value="F:RNA polymerase III type 3 promoter sequence-specific DNA binding"/>
    <property type="evidence" value="ECO:0007669"/>
    <property type="project" value="TreeGrafter"/>
</dbReference>
<dbReference type="Proteomes" id="UP000268093">
    <property type="component" value="Unassembled WGS sequence"/>
</dbReference>
<feature type="domain" description="Myb-like" evidence="5">
    <location>
        <begin position="198"/>
        <end position="253"/>
    </location>
</feature>
<dbReference type="GO" id="GO:0042796">
    <property type="term" value="P:snRNA transcription by RNA polymerase III"/>
    <property type="evidence" value="ECO:0007669"/>
    <property type="project" value="TreeGrafter"/>
</dbReference>
<evidence type="ECO:0000259" key="7">
    <source>
        <dbReference type="PROSITE" id="PS51294"/>
    </source>
</evidence>
<keyword evidence="3" id="KW-0804">Transcription</keyword>
<comment type="caution">
    <text evidence="8">The sequence shown here is derived from an EMBL/GenBank/DDBJ whole genome shotgun (WGS) entry which is preliminary data.</text>
</comment>
<dbReference type="AlphaFoldDB" id="A0A433DL99"/>
<dbReference type="CDD" id="cd00167">
    <property type="entry name" value="SANT"/>
    <property type="match status" value="5"/>
</dbReference>
<sequence length="321" mass="36859">MCQPTGNPVTVLRYSSMFILTQRTLVQSISQLRLFTSAHSQIRIRWSDGEDRALAEAFEKYGNDWKAIAKHLPGRAVKGCKFRGLYGKSLDTGTPRNVHLHWTEAEDKLLREKIAESGGRCTVSIAKQIPNRKYKQVYDRWQRLQLNGDIKYGPWLSEETNRLVEAIQKHGVHDWEAVSKKVRTRTKFQCLQKYITTNPLIKQGKWSPAEDSALIDALNSYPGKWIAIASEVSKKTGGLRTNSQCRHRYINVLDPKLIKTPFSKEGMHWEDQALIDAFHRFGNEWTMIAQVMPTYRGARACKLRLQNLEQKGLIQKTPNPP</sequence>
<dbReference type="PANTHER" id="PTHR46621">
    <property type="entry name" value="SNRNA-ACTIVATING PROTEIN COMPLEX SUBUNIT 4"/>
    <property type="match status" value="1"/>
</dbReference>
<reference evidence="8 9" key="1">
    <citation type="journal article" date="2018" name="New Phytol.">
        <title>Phylogenomics of Endogonaceae and evolution of mycorrhizas within Mucoromycota.</title>
        <authorList>
            <person name="Chang Y."/>
            <person name="Desiro A."/>
            <person name="Na H."/>
            <person name="Sandor L."/>
            <person name="Lipzen A."/>
            <person name="Clum A."/>
            <person name="Barry K."/>
            <person name="Grigoriev I.V."/>
            <person name="Martin F.M."/>
            <person name="Stajich J.E."/>
            <person name="Smith M.E."/>
            <person name="Bonito G."/>
            <person name="Spatafora J.W."/>
        </authorList>
    </citation>
    <scope>NUCLEOTIDE SEQUENCE [LARGE SCALE GENOMIC DNA]</scope>
    <source>
        <strain evidence="8 9">GMNB39</strain>
    </source>
</reference>
<dbReference type="InterPro" id="IPR001005">
    <property type="entry name" value="SANT/Myb"/>
</dbReference>
<dbReference type="InterPro" id="IPR017930">
    <property type="entry name" value="Myb_dom"/>
</dbReference>
<dbReference type="PROSITE" id="PS50090">
    <property type="entry name" value="MYB_LIKE"/>
    <property type="match status" value="5"/>
</dbReference>
<evidence type="ECO:0000256" key="4">
    <source>
        <dbReference type="ARBA" id="ARBA00023242"/>
    </source>
</evidence>
<dbReference type="PROSITE" id="PS51294">
    <property type="entry name" value="HTH_MYB"/>
    <property type="match status" value="4"/>
</dbReference>
<dbReference type="SUPFAM" id="SSF46689">
    <property type="entry name" value="Homeodomain-like"/>
    <property type="match status" value="4"/>
</dbReference>
<dbReference type="Pfam" id="PF00249">
    <property type="entry name" value="Myb_DNA-binding"/>
    <property type="match status" value="4"/>
</dbReference>
<gene>
    <name evidence="8" type="ORF">BC936DRAFT_147215</name>
</gene>
<dbReference type="InterPro" id="IPR017884">
    <property type="entry name" value="SANT_dom"/>
</dbReference>
<evidence type="ECO:0000313" key="8">
    <source>
        <dbReference type="EMBL" id="RUP51595.1"/>
    </source>
</evidence>
<dbReference type="EMBL" id="RBNI01000615">
    <property type="protein sequence ID" value="RUP51595.1"/>
    <property type="molecule type" value="Genomic_DNA"/>
</dbReference>
<keyword evidence="4" id="KW-0539">Nucleus</keyword>
<protein>
    <recommendedName>
        <fullName evidence="10">Homeodomain-like protein</fullName>
    </recommendedName>
</protein>
<evidence type="ECO:0000256" key="1">
    <source>
        <dbReference type="ARBA" id="ARBA00023015"/>
    </source>
</evidence>
<dbReference type="GO" id="GO:0019185">
    <property type="term" value="C:snRNA-activating protein complex"/>
    <property type="evidence" value="ECO:0007669"/>
    <property type="project" value="TreeGrafter"/>
</dbReference>
<evidence type="ECO:0000313" key="9">
    <source>
        <dbReference type="Proteomes" id="UP000268093"/>
    </source>
</evidence>
<dbReference type="GO" id="GO:0042795">
    <property type="term" value="P:snRNA transcription by RNA polymerase II"/>
    <property type="evidence" value="ECO:0007669"/>
    <property type="project" value="TreeGrafter"/>
</dbReference>
<keyword evidence="1" id="KW-0805">Transcription regulation</keyword>
<feature type="domain" description="Myb-like" evidence="5">
    <location>
        <begin position="147"/>
        <end position="194"/>
    </location>
</feature>
<dbReference type="GO" id="GO:0000978">
    <property type="term" value="F:RNA polymerase II cis-regulatory region sequence-specific DNA binding"/>
    <property type="evidence" value="ECO:0007669"/>
    <property type="project" value="TreeGrafter"/>
</dbReference>
<dbReference type="PROSITE" id="PS51293">
    <property type="entry name" value="SANT"/>
    <property type="match status" value="1"/>
</dbReference>
<dbReference type="OrthoDB" id="2143914at2759"/>
<name>A0A433DL99_9FUNG</name>
<evidence type="ECO:0000256" key="3">
    <source>
        <dbReference type="ARBA" id="ARBA00023163"/>
    </source>
</evidence>
<feature type="domain" description="Myb-like" evidence="5">
    <location>
        <begin position="102"/>
        <end position="145"/>
    </location>
</feature>
<dbReference type="Gene3D" id="1.10.10.60">
    <property type="entry name" value="Homeodomain-like"/>
    <property type="match status" value="5"/>
</dbReference>
<keyword evidence="9" id="KW-1185">Reference proteome</keyword>
<feature type="domain" description="Myb-like" evidence="5">
    <location>
        <begin position="270"/>
        <end position="309"/>
    </location>
</feature>
<evidence type="ECO:0000256" key="2">
    <source>
        <dbReference type="ARBA" id="ARBA00023125"/>
    </source>
</evidence>